<dbReference type="Pfam" id="PF11034">
    <property type="entry name" value="Grg1"/>
    <property type="match status" value="1"/>
</dbReference>
<dbReference type="Gene3D" id="1.10.10.830">
    <property type="entry name" value="Ile-tRNA synthetase CP2 domain-like"/>
    <property type="match status" value="1"/>
</dbReference>
<evidence type="ECO:0000256" key="1">
    <source>
        <dbReference type="ARBA" id="ARBA00005594"/>
    </source>
</evidence>
<comment type="caution">
    <text evidence="13">The sequence shown here is derived from an EMBL/GenBank/DDBJ whole genome shotgun (WGS) entry which is preliminary data.</text>
</comment>
<evidence type="ECO:0000256" key="10">
    <source>
        <dbReference type="SAM" id="MobiDB-lite"/>
    </source>
</evidence>
<dbReference type="InterPro" id="IPR014729">
    <property type="entry name" value="Rossmann-like_a/b/a_fold"/>
</dbReference>
<protein>
    <recommendedName>
        <fullName evidence="2">isoleucine--tRNA ligase</fullName>
        <ecNumber evidence="2">6.1.1.5</ecNumber>
    </recommendedName>
    <alternativeName>
        <fullName evidence="8">Isoleucyl-tRNA synthetase</fullName>
    </alternativeName>
</protein>
<dbReference type="AlphaFoldDB" id="A0A2P7ZQA3"/>
<dbReference type="CDD" id="cd07960">
    <property type="entry name" value="Anticodon_Ia_Ile_BEm"/>
    <property type="match status" value="1"/>
</dbReference>
<dbReference type="InterPro" id="IPR002300">
    <property type="entry name" value="aa-tRNA-synth_Ia"/>
</dbReference>
<dbReference type="SUPFAM" id="SSF52374">
    <property type="entry name" value="Nucleotidylyl transferase"/>
    <property type="match status" value="1"/>
</dbReference>
<keyword evidence="7 9" id="KW-0030">Aminoacyl-tRNA synthetase</keyword>
<dbReference type="InterPro" id="IPR020100">
    <property type="entry name" value="Glc-repressible_Grg1"/>
</dbReference>
<dbReference type="InterPro" id="IPR050081">
    <property type="entry name" value="Ile-tRNA_ligase"/>
</dbReference>
<dbReference type="OrthoDB" id="10264412at2759"/>
<dbReference type="InterPro" id="IPR001412">
    <property type="entry name" value="aa-tRNA-synth_I_CS"/>
</dbReference>
<evidence type="ECO:0000256" key="4">
    <source>
        <dbReference type="ARBA" id="ARBA00022741"/>
    </source>
</evidence>
<feature type="region of interest" description="Disordered" evidence="10">
    <location>
        <begin position="1191"/>
        <end position="1246"/>
    </location>
</feature>
<evidence type="ECO:0000313" key="14">
    <source>
        <dbReference type="Proteomes" id="UP000243723"/>
    </source>
</evidence>
<reference evidence="13 14" key="1">
    <citation type="submission" date="2017-05" db="EMBL/GenBank/DDBJ databases">
        <title>Draft genome sequence of Elsinoe australis.</title>
        <authorList>
            <person name="Cheng Q."/>
        </authorList>
    </citation>
    <scope>NUCLEOTIDE SEQUENCE [LARGE SCALE GENOMIC DNA]</scope>
    <source>
        <strain evidence="13 14">NL1</strain>
    </source>
</reference>
<keyword evidence="4 9" id="KW-0547">Nucleotide-binding</keyword>
<dbReference type="NCBIfam" id="TIGR00392">
    <property type="entry name" value="ileS"/>
    <property type="match status" value="1"/>
</dbReference>
<dbReference type="PRINTS" id="PR00984">
    <property type="entry name" value="TRNASYNTHILE"/>
</dbReference>
<dbReference type="PANTHER" id="PTHR42765:SF1">
    <property type="entry name" value="ISOLEUCINE--TRNA LIGASE, MITOCHONDRIAL"/>
    <property type="match status" value="1"/>
</dbReference>
<dbReference type="Gene3D" id="3.90.740.10">
    <property type="entry name" value="Valyl/Leucyl/Isoleucyl-tRNA synthetase, editing domain"/>
    <property type="match status" value="1"/>
</dbReference>
<evidence type="ECO:0000256" key="9">
    <source>
        <dbReference type="RuleBase" id="RU363035"/>
    </source>
</evidence>
<dbReference type="Gene3D" id="3.40.50.620">
    <property type="entry name" value="HUPs"/>
    <property type="match status" value="2"/>
</dbReference>
<dbReference type="EC" id="6.1.1.5" evidence="2"/>
<dbReference type="Pfam" id="PF00133">
    <property type="entry name" value="tRNA-synt_1"/>
    <property type="match status" value="1"/>
</dbReference>
<comment type="similarity">
    <text evidence="1 9">Belongs to the class-I aminoacyl-tRNA synthetase family.</text>
</comment>
<feature type="compositionally biased region" description="Basic and acidic residues" evidence="10">
    <location>
        <begin position="38"/>
        <end position="48"/>
    </location>
</feature>
<keyword evidence="3 9" id="KW-0436">Ligase</keyword>
<keyword evidence="6 9" id="KW-0648">Protein biosynthesis</keyword>
<dbReference type="Gene3D" id="1.10.730.20">
    <property type="match status" value="1"/>
</dbReference>
<evidence type="ECO:0000256" key="3">
    <source>
        <dbReference type="ARBA" id="ARBA00022598"/>
    </source>
</evidence>
<evidence type="ECO:0000259" key="12">
    <source>
        <dbReference type="Pfam" id="PF08264"/>
    </source>
</evidence>
<gene>
    <name evidence="13" type="ORF">B9Z65_335</name>
</gene>
<keyword evidence="5 9" id="KW-0067">ATP-binding</keyword>
<feature type="compositionally biased region" description="Basic and acidic residues" evidence="10">
    <location>
        <begin position="1221"/>
        <end position="1240"/>
    </location>
</feature>
<dbReference type="GO" id="GO:0032543">
    <property type="term" value="P:mitochondrial translation"/>
    <property type="evidence" value="ECO:0007669"/>
    <property type="project" value="TreeGrafter"/>
</dbReference>
<evidence type="ECO:0000256" key="6">
    <source>
        <dbReference type="ARBA" id="ARBA00022917"/>
    </source>
</evidence>
<keyword evidence="14" id="KW-1185">Reference proteome</keyword>
<evidence type="ECO:0000313" key="13">
    <source>
        <dbReference type="EMBL" id="PSK50391.1"/>
    </source>
</evidence>
<dbReference type="SUPFAM" id="SSF50677">
    <property type="entry name" value="ValRS/IleRS/LeuRS editing domain"/>
    <property type="match status" value="1"/>
</dbReference>
<accession>A0A2P7ZQA3</accession>
<proteinExistence type="inferred from homology"/>
<dbReference type="GO" id="GO:0002161">
    <property type="term" value="F:aminoacyl-tRNA deacylase activity"/>
    <property type="evidence" value="ECO:0007669"/>
    <property type="project" value="InterPro"/>
</dbReference>
<feature type="compositionally biased region" description="Basic and acidic residues" evidence="10">
    <location>
        <begin position="71"/>
        <end position="81"/>
    </location>
</feature>
<dbReference type="EMBL" id="NHZQ01000138">
    <property type="protein sequence ID" value="PSK50391.1"/>
    <property type="molecule type" value="Genomic_DNA"/>
</dbReference>
<dbReference type="InterPro" id="IPR009008">
    <property type="entry name" value="Val/Leu/Ile-tRNA-synth_edit"/>
</dbReference>
<organism evidence="13 14">
    <name type="scientific">Elsinoe australis</name>
    <dbReference type="NCBI Taxonomy" id="40998"/>
    <lineage>
        <taxon>Eukaryota</taxon>
        <taxon>Fungi</taxon>
        <taxon>Dikarya</taxon>
        <taxon>Ascomycota</taxon>
        <taxon>Pezizomycotina</taxon>
        <taxon>Dothideomycetes</taxon>
        <taxon>Dothideomycetidae</taxon>
        <taxon>Myriangiales</taxon>
        <taxon>Elsinoaceae</taxon>
        <taxon>Elsinoe</taxon>
    </lineage>
</organism>
<dbReference type="GO" id="GO:0005739">
    <property type="term" value="C:mitochondrion"/>
    <property type="evidence" value="ECO:0007669"/>
    <property type="project" value="TreeGrafter"/>
</dbReference>
<dbReference type="SUPFAM" id="SSF47323">
    <property type="entry name" value="Anticodon-binding domain of a subclass of class I aminoacyl-tRNA synthetases"/>
    <property type="match status" value="1"/>
</dbReference>
<dbReference type="GO" id="GO:0006428">
    <property type="term" value="P:isoleucyl-tRNA aminoacylation"/>
    <property type="evidence" value="ECO:0007669"/>
    <property type="project" value="InterPro"/>
</dbReference>
<dbReference type="Proteomes" id="UP000243723">
    <property type="component" value="Unassembled WGS sequence"/>
</dbReference>
<evidence type="ECO:0000256" key="7">
    <source>
        <dbReference type="ARBA" id="ARBA00023146"/>
    </source>
</evidence>
<dbReference type="InterPro" id="IPR013155">
    <property type="entry name" value="M/V/L/I-tRNA-synth_anticd-bd"/>
</dbReference>
<feature type="region of interest" description="Disordered" evidence="10">
    <location>
        <begin position="35"/>
        <end position="90"/>
    </location>
</feature>
<feature type="domain" description="Methionyl/Valyl/Leucyl/Isoleucyl-tRNA synthetase anticodon-binding" evidence="12">
    <location>
        <begin position="892"/>
        <end position="1026"/>
    </location>
</feature>
<evidence type="ECO:0000256" key="2">
    <source>
        <dbReference type="ARBA" id="ARBA00013165"/>
    </source>
</evidence>
<dbReference type="InterPro" id="IPR009080">
    <property type="entry name" value="tRNAsynth_Ia_anticodon-bd"/>
</dbReference>
<dbReference type="GO" id="GO:0004822">
    <property type="term" value="F:isoleucine-tRNA ligase activity"/>
    <property type="evidence" value="ECO:0007669"/>
    <property type="project" value="UniProtKB-EC"/>
</dbReference>
<dbReference type="InterPro" id="IPR002301">
    <property type="entry name" value="Ile-tRNA-ligase"/>
</dbReference>
<evidence type="ECO:0000259" key="11">
    <source>
        <dbReference type="Pfam" id="PF00133"/>
    </source>
</evidence>
<dbReference type="PROSITE" id="PS00178">
    <property type="entry name" value="AA_TRNA_LIGASE_I"/>
    <property type="match status" value="1"/>
</dbReference>
<dbReference type="STRING" id="40998.A0A2P7ZQA3"/>
<dbReference type="InterPro" id="IPR033708">
    <property type="entry name" value="Anticodon_Ile_BEm"/>
</dbReference>
<evidence type="ECO:0000256" key="5">
    <source>
        <dbReference type="ARBA" id="ARBA00022840"/>
    </source>
</evidence>
<evidence type="ECO:0000256" key="8">
    <source>
        <dbReference type="ARBA" id="ARBA00032665"/>
    </source>
</evidence>
<sequence length="1246" mass="137915">MSAPNADKPNEGIVGQISNSVSNAANYVSETIQGKGAEASKEANKEQAKGNVAGQSSVSDRVSGALGAASDKMDQTTHESSAKANKHSNKFIDHQDTTDIHWDGITDMTGFTAPSRLLRIAQAASGDVNWSATLNLPKITFPPRATAEDFQTYRKRCSQELYAWQKENRPGSDDNGSDNTFVLHDGPPYANGAVHVGHAVNKVLKDLIVRTNLSRGKQVHYRPGWDCHGLPIELKALRASGDVGLQGKSQQNNLAGEEAKTSTALPKVDPLSIRAQARQLAQDTVKEQSENFQSWGVMGDWDTPYLTMNKEFEIRQLGVFKEMVAKGLIYRQNKPVHWSPSSRTALAEAELEYDDNHKVTTAYIKFPITKLPPILAQNGYVDPNRLTALIWTTTPWTLPANTAIGVRSDIIYTLIELPDEGQLLVAKDRLEALKAHFNDVPAEIIIDEIPGSALVDGSTEYVNVLSGKTSRIIDVDFVTSTSGTGLVHLASGHGMDDYLALKAQGFNDVFAPVDDEGKFTAEALPSDPRQLQGLYVESKGAKAVLEILRNRPETLPIKTHDGLSLVLATENLTHKNPIDWRTKQPVITRATDQWFANVGSVQDSAIQSLEAVEFIPETGKNRLQSFLRGRSQWCISRQRSWGVPIPALYKKDTGEAVMTVESIEHIISIIEQRGTDAWWSDAADDSAWISSSLPPGEYVRGMDTMDVWFDSGTSWTSVDPRQGKPIADVYVEGTDQHRGWFQSSVLTHVSSGSDSQAPAAPFGHLITHGFTLDSQGHKMSKSLGNVVTPDEILRGVLKTPTKSSKSSKSKSAPIVLAPQTNRPSTLGPDALRLWVASSDYTRDITISQPSLLAIHQSLSKYRTTFKFLLGVTSDYPSPYPDENLLNDLTFADQSLLHSLSKTSSHIHRLQNAYEFSRSLQSLNAFINNDLSASYLEIAKDRLYAADPETRLHTQTILMIVLDELLLMLAPITPLLVEEVWHHSPAERRDNAPHPLHRIYDGPFRAQDETEEESVHALEKAVRQMRRVGDAVKGAQEEARRMGKLGSGLACQVEVLVPQDADEEFKALVSNLEAEGELEEVLVVSGAEVLPREEELRRRLREEEEGDETLGEVARGMREWRENVAWEVEREFSCGVEGEEEEGVKGLVKIIPSVGGKCERCWKYNVLDVVEEDGEEQIPICDRCQEVLGLVGEEGEGGQEGEEGGEQDEDEMDEEEDEEDEPNRGGRHLREQRKQSWRERFGIGGRR</sequence>
<name>A0A2P7ZQA3_9PEZI</name>
<feature type="domain" description="Aminoacyl-tRNA synthetase class Ia" evidence="11">
    <location>
        <begin position="164"/>
        <end position="847"/>
    </location>
</feature>
<dbReference type="GO" id="GO:0000049">
    <property type="term" value="F:tRNA binding"/>
    <property type="evidence" value="ECO:0007669"/>
    <property type="project" value="InterPro"/>
</dbReference>
<feature type="compositionally biased region" description="Acidic residues" evidence="10">
    <location>
        <begin position="1192"/>
        <end position="1220"/>
    </location>
</feature>
<dbReference type="GO" id="GO:0005524">
    <property type="term" value="F:ATP binding"/>
    <property type="evidence" value="ECO:0007669"/>
    <property type="project" value="UniProtKB-KW"/>
</dbReference>
<dbReference type="Pfam" id="PF08264">
    <property type="entry name" value="Anticodon_1"/>
    <property type="match status" value="1"/>
</dbReference>
<dbReference type="PANTHER" id="PTHR42765">
    <property type="entry name" value="SOLEUCYL-TRNA SYNTHETASE"/>
    <property type="match status" value="1"/>
</dbReference>